<gene>
    <name evidence="2" type="ORF">CC80DRAFT_555092</name>
</gene>
<feature type="region of interest" description="Disordered" evidence="1">
    <location>
        <begin position="99"/>
        <end position="198"/>
    </location>
</feature>
<dbReference type="AlphaFoldDB" id="A0A6A5TBR5"/>
<sequence>MGDYPAVRVQLRDFSSNKIAYTLPAWQLTSFDDLLERAYIPLFRNPRVYEAHLHFNNYQCGEKVMKEKWESGEYLHGLSGNDMLTVWVHYVRRPGRDRYGFPLDGGEEEEDEDAGEQRQHGADRDKSQRVLGSEPLQRLPSEMSSGGSDEEEEVTGERAVRGCHRDQRVGESPLFERGPPEDYIEKRSESPEVLWSDN</sequence>
<evidence type="ECO:0000313" key="3">
    <source>
        <dbReference type="Proteomes" id="UP000800035"/>
    </source>
</evidence>
<keyword evidence="3" id="KW-1185">Reference proteome</keyword>
<protein>
    <submittedName>
        <fullName evidence="2">Uncharacterized protein</fullName>
    </submittedName>
</protein>
<name>A0A6A5TBR5_9PLEO</name>
<feature type="compositionally biased region" description="Acidic residues" evidence="1">
    <location>
        <begin position="105"/>
        <end position="114"/>
    </location>
</feature>
<dbReference type="OrthoDB" id="3689847at2759"/>
<accession>A0A6A5TBR5</accession>
<feature type="compositionally biased region" description="Basic and acidic residues" evidence="1">
    <location>
        <begin position="155"/>
        <end position="169"/>
    </location>
</feature>
<dbReference type="EMBL" id="ML977033">
    <property type="protein sequence ID" value="KAF1949718.1"/>
    <property type="molecule type" value="Genomic_DNA"/>
</dbReference>
<proteinExistence type="predicted"/>
<feature type="compositionally biased region" description="Basic and acidic residues" evidence="1">
    <location>
        <begin position="178"/>
        <end position="190"/>
    </location>
</feature>
<organism evidence="2 3">
    <name type="scientific">Byssothecium circinans</name>
    <dbReference type="NCBI Taxonomy" id="147558"/>
    <lineage>
        <taxon>Eukaryota</taxon>
        <taxon>Fungi</taxon>
        <taxon>Dikarya</taxon>
        <taxon>Ascomycota</taxon>
        <taxon>Pezizomycotina</taxon>
        <taxon>Dothideomycetes</taxon>
        <taxon>Pleosporomycetidae</taxon>
        <taxon>Pleosporales</taxon>
        <taxon>Massarineae</taxon>
        <taxon>Massarinaceae</taxon>
        <taxon>Byssothecium</taxon>
    </lineage>
</organism>
<evidence type="ECO:0000256" key="1">
    <source>
        <dbReference type="SAM" id="MobiDB-lite"/>
    </source>
</evidence>
<dbReference type="Proteomes" id="UP000800035">
    <property type="component" value="Unassembled WGS sequence"/>
</dbReference>
<evidence type="ECO:0000313" key="2">
    <source>
        <dbReference type="EMBL" id="KAF1949718.1"/>
    </source>
</evidence>
<feature type="compositionally biased region" description="Basic and acidic residues" evidence="1">
    <location>
        <begin position="115"/>
        <end position="128"/>
    </location>
</feature>
<reference evidence="2" key="1">
    <citation type="journal article" date="2020" name="Stud. Mycol.">
        <title>101 Dothideomycetes genomes: a test case for predicting lifestyles and emergence of pathogens.</title>
        <authorList>
            <person name="Haridas S."/>
            <person name="Albert R."/>
            <person name="Binder M."/>
            <person name="Bloem J."/>
            <person name="Labutti K."/>
            <person name="Salamov A."/>
            <person name="Andreopoulos B."/>
            <person name="Baker S."/>
            <person name="Barry K."/>
            <person name="Bills G."/>
            <person name="Bluhm B."/>
            <person name="Cannon C."/>
            <person name="Castanera R."/>
            <person name="Culley D."/>
            <person name="Daum C."/>
            <person name="Ezra D."/>
            <person name="Gonzalez J."/>
            <person name="Henrissat B."/>
            <person name="Kuo A."/>
            <person name="Liang C."/>
            <person name="Lipzen A."/>
            <person name="Lutzoni F."/>
            <person name="Magnuson J."/>
            <person name="Mondo S."/>
            <person name="Nolan M."/>
            <person name="Ohm R."/>
            <person name="Pangilinan J."/>
            <person name="Park H.-J."/>
            <person name="Ramirez L."/>
            <person name="Alfaro M."/>
            <person name="Sun H."/>
            <person name="Tritt A."/>
            <person name="Yoshinaga Y."/>
            <person name="Zwiers L.-H."/>
            <person name="Turgeon B."/>
            <person name="Goodwin S."/>
            <person name="Spatafora J."/>
            <person name="Crous P."/>
            <person name="Grigoriev I."/>
        </authorList>
    </citation>
    <scope>NUCLEOTIDE SEQUENCE</scope>
    <source>
        <strain evidence="2">CBS 675.92</strain>
    </source>
</reference>